<dbReference type="InterPro" id="IPR038416">
    <property type="entry name" value="Ribosom_S30AE_C_sf"/>
</dbReference>
<dbReference type="CDD" id="cd00552">
    <property type="entry name" value="RaiA"/>
    <property type="match status" value="1"/>
</dbReference>
<dbReference type="SUPFAM" id="SSF69754">
    <property type="entry name" value="Ribosome binding protein Y (YfiA homologue)"/>
    <property type="match status" value="1"/>
</dbReference>
<dbReference type="RefSeq" id="WP_253366016.1">
    <property type="nucleotide sequence ID" value="NZ_JALJXU010000009.1"/>
</dbReference>
<dbReference type="Gene3D" id="3.30.505.50">
    <property type="entry name" value="Sigma 54 modulation/S30EA ribosomal protein, C-terminal domain"/>
    <property type="match status" value="1"/>
</dbReference>
<name>A0ABV2JMX4_9STRE</name>
<dbReference type="Proteomes" id="UP001549055">
    <property type="component" value="Unassembled WGS sequence"/>
</dbReference>
<protein>
    <recommendedName>
        <fullName evidence="2">Ribosome hibernation promoting factor</fullName>
        <shortName evidence="2">HPF</shortName>
    </recommendedName>
</protein>
<comment type="subunit">
    <text evidence="2">Interacts with 100S ribosomes.</text>
</comment>
<gene>
    <name evidence="2" type="primary">hpf</name>
    <name evidence="4" type="ORF">ABID27_001934</name>
</gene>
<dbReference type="InterPro" id="IPR003489">
    <property type="entry name" value="RHF/RaiA"/>
</dbReference>
<dbReference type="EMBL" id="JBEPMK010000008">
    <property type="protein sequence ID" value="MET3645285.1"/>
    <property type="molecule type" value="Genomic_DNA"/>
</dbReference>
<proteinExistence type="inferred from homology"/>
<evidence type="ECO:0000313" key="5">
    <source>
        <dbReference type="Proteomes" id="UP001549055"/>
    </source>
</evidence>
<evidence type="ECO:0000256" key="1">
    <source>
        <dbReference type="ARBA" id="ARBA00022845"/>
    </source>
</evidence>
<comment type="similarity">
    <text evidence="2">Belongs to the HPF/YfiA ribosome-associated protein family. Long HPF subfamily.</text>
</comment>
<comment type="caution">
    <text evidence="4">The sequence shown here is derived from an EMBL/GenBank/DDBJ whole genome shotgun (WGS) entry which is preliminary data.</text>
</comment>
<evidence type="ECO:0000259" key="3">
    <source>
        <dbReference type="Pfam" id="PF16321"/>
    </source>
</evidence>
<dbReference type="InterPro" id="IPR036567">
    <property type="entry name" value="RHF-like"/>
</dbReference>
<dbReference type="HAMAP" id="MF_00839">
    <property type="entry name" value="HPF"/>
    <property type="match status" value="1"/>
</dbReference>
<comment type="function">
    <text evidence="2">Required for dimerization of active 70S ribosomes into 100S ribosomes in stationary phase; 100S ribosomes are translationally inactive and sometimes present during exponential growth.</text>
</comment>
<dbReference type="NCBIfam" id="TIGR00741">
    <property type="entry name" value="yfiA"/>
    <property type="match status" value="1"/>
</dbReference>
<evidence type="ECO:0000256" key="2">
    <source>
        <dbReference type="HAMAP-Rule" id="MF_00839"/>
    </source>
</evidence>
<keyword evidence="5" id="KW-1185">Reference proteome</keyword>
<evidence type="ECO:0000313" key="4">
    <source>
        <dbReference type="EMBL" id="MET3645285.1"/>
    </source>
</evidence>
<dbReference type="InterPro" id="IPR034694">
    <property type="entry name" value="HPF_long/plastid"/>
</dbReference>
<dbReference type="InterPro" id="IPR050574">
    <property type="entry name" value="HPF/YfiA_ribosome-assoc"/>
</dbReference>
<feature type="domain" description="Sigma 54 modulation/S30EA ribosomal protein C-terminal" evidence="3">
    <location>
        <begin position="121"/>
        <end position="176"/>
    </location>
</feature>
<reference evidence="4 5" key="1">
    <citation type="submission" date="2024-06" db="EMBL/GenBank/DDBJ databases">
        <title>Genomic Encyclopedia of Type Strains, Phase IV (KMG-IV): sequencing the most valuable type-strain genomes for metagenomic binning, comparative biology and taxonomic classification.</title>
        <authorList>
            <person name="Goeker M."/>
        </authorList>
    </citation>
    <scope>NUCLEOTIDE SEQUENCE [LARGE SCALE GENOMIC DNA]</scope>
    <source>
        <strain evidence="4 5">DSM 15349</strain>
    </source>
</reference>
<dbReference type="Pfam" id="PF16321">
    <property type="entry name" value="Ribosom_S30AE_C"/>
    <property type="match status" value="1"/>
</dbReference>
<dbReference type="PANTHER" id="PTHR33231:SF1">
    <property type="entry name" value="30S RIBOSOMAL PROTEIN"/>
    <property type="match status" value="1"/>
</dbReference>
<dbReference type="PANTHER" id="PTHR33231">
    <property type="entry name" value="30S RIBOSOMAL PROTEIN"/>
    <property type="match status" value="1"/>
</dbReference>
<dbReference type="InterPro" id="IPR032528">
    <property type="entry name" value="Ribosom_S30AE_C"/>
</dbReference>
<dbReference type="Pfam" id="PF02482">
    <property type="entry name" value="Ribosomal_S30AE"/>
    <property type="match status" value="1"/>
</dbReference>
<keyword evidence="1 2" id="KW-0810">Translation regulation</keyword>
<organism evidence="4 5">
    <name type="scientific">Streptococcus gallinaceus</name>
    <dbReference type="NCBI Taxonomy" id="165758"/>
    <lineage>
        <taxon>Bacteria</taxon>
        <taxon>Bacillati</taxon>
        <taxon>Bacillota</taxon>
        <taxon>Bacilli</taxon>
        <taxon>Lactobacillales</taxon>
        <taxon>Streptococcaceae</taxon>
        <taxon>Streptococcus</taxon>
    </lineage>
</organism>
<accession>A0ABV2JMX4</accession>
<keyword evidence="2" id="KW-0963">Cytoplasm</keyword>
<comment type="subcellular location">
    <subcellularLocation>
        <location evidence="2">Cytoplasm</location>
    </subcellularLocation>
</comment>
<sequence>MIKFSIRGENLEVTDALRRYVEDKVAKIEKYFNEEQELNAKVNLKVYREKTSKVEVTIPLGSITLRAEDISQDMYGSIDLVVDKIERQIRRNKTKIEKKNRQKVAISQIFTAELEEQAAVEEVKVVRTKQVDAKPMDLEEAKLQLELLGHDFFIYVDAKDHTTNVLYKREDGDLGLLEVRN</sequence>
<dbReference type="Gene3D" id="3.30.160.100">
    <property type="entry name" value="Ribosome hibernation promotion factor-like"/>
    <property type="match status" value="1"/>
</dbReference>